<name>A0A644TUN0_9ZZZZ</name>
<feature type="transmembrane region" description="Helical" evidence="1">
    <location>
        <begin position="12"/>
        <end position="34"/>
    </location>
</feature>
<sequence length="155" mass="17417">MYICTLEIKKYSVIMRNIIIAILSILFTTLSFFACEPDNTLASSDWNGNWRMNEDIIFPQTKNNQNSIKTSSGTIKIDPNNERKIIISGELFGLNPSFSISASVVSSNATFDQKVGIYQIKGTAVLNNSNQITFNFNITTENSNTETYNRIAIRI</sequence>
<keyword evidence="1" id="KW-0812">Transmembrane</keyword>
<comment type="caution">
    <text evidence="2">The sequence shown here is derived from an EMBL/GenBank/DDBJ whole genome shotgun (WGS) entry which is preliminary data.</text>
</comment>
<keyword evidence="1" id="KW-0472">Membrane</keyword>
<gene>
    <name evidence="2" type="ORF">SDC9_15940</name>
</gene>
<accession>A0A644TUN0</accession>
<keyword evidence="1" id="KW-1133">Transmembrane helix</keyword>
<dbReference type="EMBL" id="VSSQ01000051">
    <property type="protein sequence ID" value="MPL70187.1"/>
    <property type="molecule type" value="Genomic_DNA"/>
</dbReference>
<evidence type="ECO:0000313" key="2">
    <source>
        <dbReference type="EMBL" id="MPL70187.1"/>
    </source>
</evidence>
<evidence type="ECO:0000256" key="1">
    <source>
        <dbReference type="SAM" id="Phobius"/>
    </source>
</evidence>
<dbReference type="AlphaFoldDB" id="A0A644TUN0"/>
<reference evidence="2" key="1">
    <citation type="submission" date="2019-08" db="EMBL/GenBank/DDBJ databases">
        <authorList>
            <person name="Kucharzyk K."/>
            <person name="Murdoch R.W."/>
            <person name="Higgins S."/>
            <person name="Loffler F."/>
        </authorList>
    </citation>
    <scope>NUCLEOTIDE SEQUENCE</scope>
</reference>
<proteinExistence type="predicted"/>
<organism evidence="2">
    <name type="scientific">bioreactor metagenome</name>
    <dbReference type="NCBI Taxonomy" id="1076179"/>
    <lineage>
        <taxon>unclassified sequences</taxon>
        <taxon>metagenomes</taxon>
        <taxon>ecological metagenomes</taxon>
    </lineage>
</organism>
<evidence type="ECO:0008006" key="3">
    <source>
        <dbReference type="Google" id="ProtNLM"/>
    </source>
</evidence>
<protein>
    <recommendedName>
        <fullName evidence="3">Lipocalin-like domain-containing protein</fullName>
    </recommendedName>
</protein>